<sequence>MIASAALSSTVSALAIALVGFVIALPILPSPNGSTFIEARLCTSGRTIRIELPGQNDPEPDAPMPCHTVCARDDDGGDNDRDDPDDDA</sequence>
<dbReference type="EMBL" id="BSNJ01000005">
    <property type="protein sequence ID" value="GLQ21630.1"/>
    <property type="molecule type" value="Genomic_DNA"/>
</dbReference>
<dbReference type="Proteomes" id="UP001161390">
    <property type="component" value="Unassembled WGS sequence"/>
</dbReference>
<organism evidence="2 3">
    <name type="scientific">Algimonas porphyrae</name>
    <dbReference type="NCBI Taxonomy" id="1128113"/>
    <lineage>
        <taxon>Bacteria</taxon>
        <taxon>Pseudomonadati</taxon>
        <taxon>Pseudomonadota</taxon>
        <taxon>Alphaproteobacteria</taxon>
        <taxon>Maricaulales</taxon>
        <taxon>Robiginitomaculaceae</taxon>
        <taxon>Algimonas</taxon>
    </lineage>
</organism>
<accession>A0ABQ5V253</accession>
<comment type="caution">
    <text evidence="2">The sequence shown here is derived from an EMBL/GenBank/DDBJ whole genome shotgun (WGS) entry which is preliminary data.</text>
</comment>
<reference evidence="2" key="2">
    <citation type="submission" date="2023-01" db="EMBL/GenBank/DDBJ databases">
        <title>Draft genome sequence of Algimonas porphyrae strain NBRC 108216.</title>
        <authorList>
            <person name="Sun Q."/>
            <person name="Mori K."/>
        </authorList>
    </citation>
    <scope>NUCLEOTIDE SEQUENCE</scope>
    <source>
        <strain evidence="2">NBRC 108216</strain>
    </source>
</reference>
<evidence type="ECO:0000313" key="2">
    <source>
        <dbReference type="EMBL" id="GLQ21630.1"/>
    </source>
</evidence>
<protein>
    <recommendedName>
        <fullName evidence="4">Secreted protein</fullName>
    </recommendedName>
</protein>
<keyword evidence="3" id="KW-1185">Reference proteome</keyword>
<reference evidence="2" key="1">
    <citation type="journal article" date="2014" name="Int. J. Syst. Evol. Microbiol.">
        <title>Complete genome of a new Firmicutes species belonging to the dominant human colonic microbiota ('Ruminococcus bicirculans') reveals two chromosomes and a selective capacity to utilize plant glucans.</title>
        <authorList>
            <consortium name="NISC Comparative Sequencing Program"/>
            <person name="Wegmann U."/>
            <person name="Louis P."/>
            <person name="Goesmann A."/>
            <person name="Henrissat B."/>
            <person name="Duncan S.H."/>
            <person name="Flint H.J."/>
        </authorList>
    </citation>
    <scope>NUCLEOTIDE SEQUENCE</scope>
    <source>
        <strain evidence="2">NBRC 108216</strain>
    </source>
</reference>
<evidence type="ECO:0008006" key="4">
    <source>
        <dbReference type="Google" id="ProtNLM"/>
    </source>
</evidence>
<dbReference type="RefSeq" id="WP_284373383.1">
    <property type="nucleotide sequence ID" value="NZ_BSNJ01000005.1"/>
</dbReference>
<feature type="compositionally biased region" description="Acidic residues" evidence="1">
    <location>
        <begin position="75"/>
        <end position="88"/>
    </location>
</feature>
<proteinExistence type="predicted"/>
<gene>
    <name evidence="2" type="ORF">GCM10007854_25850</name>
</gene>
<name>A0ABQ5V253_9PROT</name>
<evidence type="ECO:0000313" key="3">
    <source>
        <dbReference type="Proteomes" id="UP001161390"/>
    </source>
</evidence>
<evidence type="ECO:0000256" key="1">
    <source>
        <dbReference type="SAM" id="MobiDB-lite"/>
    </source>
</evidence>
<feature type="region of interest" description="Disordered" evidence="1">
    <location>
        <begin position="51"/>
        <end position="88"/>
    </location>
</feature>